<accession>A0A1E5T5G5</accession>
<dbReference type="SUPFAM" id="SSF51306">
    <property type="entry name" value="LexA/Signal peptidase"/>
    <property type="match status" value="1"/>
</dbReference>
<dbReference type="InterPro" id="IPR039418">
    <property type="entry name" value="LexA-like"/>
</dbReference>
<dbReference type="PANTHER" id="PTHR46558">
    <property type="entry name" value="TRACRIPTIONAL REGULATORY PROTEIN-RELATED-RELATED"/>
    <property type="match status" value="1"/>
</dbReference>
<name>A0A1E5T5G5_9BACT</name>
<dbReference type="PROSITE" id="PS50943">
    <property type="entry name" value="HTH_CROC1"/>
    <property type="match status" value="1"/>
</dbReference>
<dbReference type="SUPFAM" id="SSF47413">
    <property type="entry name" value="lambda repressor-like DNA-binding domains"/>
    <property type="match status" value="1"/>
</dbReference>
<dbReference type="InterPro" id="IPR010982">
    <property type="entry name" value="Lambda_DNA-bd_dom_sf"/>
</dbReference>
<dbReference type="GO" id="GO:0003677">
    <property type="term" value="F:DNA binding"/>
    <property type="evidence" value="ECO:0007669"/>
    <property type="project" value="UniProtKB-KW"/>
</dbReference>
<dbReference type="Proteomes" id="UP000095552">
    <property type="component" value="Unassembled WGS sequence"/>
</dbReference>
<dbReference type="EMBL" id="MDGQ01000003">
    <property type="protein sequence ID" value="OEK06619.1"/>
    <property type="molecule type" value="Genomic_DNA"/>
</dbReference>
<keyword evidence="4" id="KW-1185">Reference proteome</keyword>
<dbReference type="CDD" id="cd06529">
    <property type="entry name" value="S24_LexA-like"/>
    <property type="match status" value="1"/>
</dbReference>
<dbReference type="Gene3D" id="2.10.109.10">
    <property type="entry name" value="Umud Fragment, subunit A"/>
    <property type="match status" value="1"/>
</dbReference>
<evidence type="ECO:0000256" key="1">
    <source>
        <dbReference type="ARBA" id="ARBA00023125"/>
    </source>
</evidence>
<dbReference type="InterPro" id="IPR036286">
    <property type="entry name" value="LexA/Signal_pep-like_sf"/>
</dbReference>
<evidence type="ECO:0000313" key="4">
    <source>
        <dbReference type="Proteomes" id="UP000095552"/>
    </source>
</evidence>
<dbReference type="SMART" id="SM00530">
    <property type="entry name" value="HTH_XRE"/>
    <property type="match status" value="1"/>
</dbReference>
<dbReference type="STRING" id="1563681.BFP71_02830"/>
<dbReference type="Gene3D" id="1.10.260.40">
    <property type="entry name" value="lambda repressor-like DNA-binding domains"/>
    <property type="match status" value="1"/>
</dbReference>
<sequence>MSFIGQNIKRIRAVRNLSQAKFAELFNLARPSVGAYEEGRSEPKIQTVIDIAHYFGLSIDVLLTKELTVKELYSFNLVNQKLDALHQGVPVQKVTSSVSLVAQSQQLDYLVNYQKRDYLEGLPKCELPYISKHRLRLFEMIGDHMVVDQQGIHHGDYLLCEKFDNNSELKPTVGEVLLAVTKDLIVVGRIESEESLVLIPDNTNFKPITIVDDRLLELWHVKSKLSQKLNSPQKMEVKVHSVEEQLKSLMQRMENIEKNNQ</sequence>
<gene>
    <name evidence="3" type="ORF">BFP71_02830</name>
</gene>
<keyword evidence="1" id="KW-0238">DNA-binding</keyword>
<dbReference type="PANTHER" id="PTHR46558:SF11">
    <property type="entry name" value="HTH-TYPE TRANSCRIPTIONAL REGULATOR XRE"/>
    <property type="match status" value="1"/>
</dbReference>
<dbReference type="Pfam" id="PF01381">
    <property type="entry name" value="HTH_3"/>
    <property type="match status" value="1"/>
</dbReference>
<dbReference type="InterPro" id="IPR001387">
    <property type="entry name" value="Cro/C1-type_HTH"/>
</dbReference>
<proteinExistence type="predicted"/>
<organism evidence="3 4">
    <name type="scientific">Roseivirga misakiensis</name>
    <dbReference type="NCBI Taxonomy" id="1563681"/>
    <lineage>
        <taxon>Bacteria</taxon>
        <taxon>Pseudomonadati</taxon>
        <taxon>Bacteroidota</taxon>
        <taxon>Cytophagia</taxon>
        <taxon>Cytophagales</taxon>
        <taxon>Roseivirgaceae</taxon>
        <taxon>Roseivirga</taxon>
    </lineage>
</organism>
<evidence type="ECO:0000259" key="2">
    <source>
        <dbReference type="PROSITE" id="PS50943"/>
    </source>
</evidence>
<protein>
    <recommendedName>
        <fullName evidence="2">HTH cro/C1-type domain-containing protein</fullName>
    </recommendedName>
</protein>
<dbReference type="CDD" id="cd00093">
    <property type="entry name" value="HTH_XRE"/>
    <property type="match status" value="1"/>
</dbReference>
<comment type="caution">
    <text evidence="3">The sequence shown here is derived from an EMBL/GenBank/DDBJ whole genome shotgun (WGS) entry which is preliminary data.</text>
</comment>
<dbReference type="RefSeq" id="WP_069833931.1">
    <property type="nucleotide sequence ID" value="NZ_MDGQ01000003.1"/>
</dbReference>
<evidence type="ECO:0000313" key="3">
    <source>
        <dbReference type="EMBL" id="OEK06619.1"/>
    </source>
</evidence>
<dbReference type="AlphaFoldDB" id="A0A1E5T5G5"/>
<reference evidence="3 4" key="1">
    <citation type="submission" date="2016-08" db="EMBL/GenBank/DDBJ databases">
        <title>Draft genome of Fabibacter sp. strain SK-8.</title>
        <authorList>
            <person name="Wong S.-K."/>
            <person name="Hamasaki K."/>
            <person name="Yoshizawa S."/>
        </authorList>
    </citation>
    <scope>NUCLEOTIDE SEQUENCE [LARGE SCALE GENOMIC DNA]</scope>
    <source>
        <strain evidence="3 4">SK-8</strain>
    </source>
</reference>
<feature type="domain" description="HTH cro/C1-type" evidence="2">
    <location>
        <begin position="8"/>
        <end position="62"/>
    </location>
</feature>